<dbReference type="eggNOG" id="COG1708">
    <property type="taxonomic scope" value="Bacteria"/>
</dbReference>
<evidence type="ECO:0000313" key="3">
    <source>
        <dbReference type="Proteomes" id="UP000001916"/>
    </source>
</evidence>
<dbReference type="Proteomes" id="UP000001916">
    <property type="component" value="Chromosome"/>
</dbReference>
<evidence type="ECO:0000259" key="1">
    <source>
        <dbReference type="Pfam" id="PF01909"/>
    </source>
</evidence>
<protein>
    <submittedName>
        <fullName evidence="2">DNA polymerase beta domain protein region</fullName>
    </submittedName>
</protein>
<dbReference type="HOGENOM" id="CLU_130257_9_2_0"/>
<gene>
    <name evidence="2" type="ordered locus">Mesil_2746</name>
</gene>
<accession>D7BC95</accession>
<feature type="domain" description="Polymerase nucleotidyl transferase" evidence="1">
    <location>
        <begin position="37"/>
        <end position="63"/>
    </location>
</feature>
<dbReference type="Pfam" id="PF01909">
    <property type="entry name" value="NTP_transf_2"/>
    <property type="match status" value="1"/>
</dbReference>
<dbReference type="InterPro" id="IPR002934">
    <property type="entry name" value="Polymerase_NTP_transf_dom"/>
</dbReference>
<organism evidence="2 3">
    <name type="scientific">Allomeiothermus silvanus (strain ATCC 700542 / DSM 9946 / NBRC 106475 / NCIMB 13440 / VI-R2)</name>
    <name type="common">Thermus silvanus</name>
    <dbReference type="NCBI Taxonomy" id="526227"/>
    <lineage>
        <taxon>Bacteria</taxon>
        <taxon>Thermotogati</taxon>
        <taxon>Deinococcota</taxon>
        <taxon>Deinococci</taxon>
        <taxon>Thermales</taxon>
        <taxon>Thermaceae</taxon>
        <taxon>Allomeiothermus</taxon>
    </lineage>
</organism>
<sequence length="122" mass="13720">MPVRSLRSSTLRWPRRDEVFSALETWVSTLEVPGLLAVGVFGSYARGDYGVGSDLDLLIVLNSCAIPFERRMALLPLESLPVPAEALVYTLEEWCALPRRSPRLAKTLEREVVWIWGRAGFC</sequence>
<dbReference type="STRING" id="526227.Mesil_2746"/>
<dbReference type="SUPFAM" id="SSF81301">
    <property type="entry name" value="Nucleotidyltransferase"/>
    <property type="match status" value="1"/>
</dbReference>
<proteinExistence type="predicted"/>
<evidence type="ECO:0000313" key="2">
    <source>
        <dbReference type="EMBL" id="ADH64592.1"/>
    </source>
</evidence>
<name>D7BC95_ALLS1</name>
<dbReference type="Gene3D" id="3.30.460.10">
    <property type="entry name" value="Beta Polymerase, domain 2"/>
    <property type="match status" value="1"/>
</dbReference>
<keyword evidence="3" id="KW-1185">Reference proteome</keyword>
<reference evidence="2 3" key="1">
    <citation type="journal article" date="2010" name="Stand. Genomic Sci.">
        <title>Complete genome sequence of Meiothermus silvanus type strain (VI-R2).</title>
        <authorList>
            <person name="Sikorski J."/>
            <person name="Tindall B.J."/>
            <person name="Lowry S."/>
            <person name="Lucas S."/>
            <person name="Nolan M."/>
            <person name="Copeland A."/>
            <person name="Glavina Del Rio T."/>
            <person name="Tice H."/>
            <person name="Cheng J.F."/>
            <person name="Han C."/>
            <person name="Pitluck S."/>
            <person name="Liolios K."/>
            <person name="Ivanova N."/>
            <person name="Mavromatis K."/>
            <person name="Mikhailova N."/>
            <person name="Pati A."/>
            <person name="Goodwin L."/>
            <person name="Chen A."/>
            <person name="Palaniappan K."/>
            <person name="Land M."/>
            <person name="Hauser L."/>
            <person name="Chang Y.J."/>
            <person name="Jeffries C.D."/>
            <person name="Rohde M."/>
            <person name="Goker M."/>
            <person name="Woyke T."/>
            <person name="Bristow J."/>
            <person name="Eisen J.A."/>
            <person name="Markowitz V."/>
            <person name="Hugenholtz P."/>
            <person name="Kyrpides N.C."/>
            <person name="Klenk H.P."/>
            <person name="Lapidus A."/>
        </authorList>
    </citation>
    <scope>NUCLEOTIDE SEQUENCE [LARGE SCALE GENOMIC DNA]</scope>
    <source>
        <strain evidence="3">ATCC 700542 / DSM 9946 / VI-R2</strain>
    </source>
</reference>
<dbReference type="InterPro" id="IPR043519">
    <property type="entry name" value="NT_sf"/>
</dbReference>
<dbReference type="GO" id="GO:0016779">
    <property type="term" value="F:nucleotidyltransferase activity"/>
    <property type="evidence" value="ECO:0007669"/>
    <property type="project" value="InterPro"/>
</dbReference>
<dbReference type="KEGG" id="msv:Mesil_2746"/>
<dbReference type="RefSeq" id="WP_013159127.1">
    <property type="nucleotide sequence ID" value="NC_014212.1"/>
</dbReference>
<dbReference type="EMBL" id="CP002042">
    <property type="protein sequence ID" value="ADH64592.1"/>
    <property type="molecule type" value="Genomic_DNA"/>
</dbReference>
<dbReference type="CDD" id="cd05403">
    <property type="entry name" value="NT_KNTase_like"/>
    <property type="match status" value="1"/>
</dbReference>
<dbReference type="AlphaFoldDB" id="D7BC95"/>
<dbReference type="OrthoDB" id="9813766at2"/>